<name>A0A875SAQ5_EENNA</name>
<proteinExistence type="predicted"/>
<reference evidence="1" key="1">
    <citation type="submission" date="2020-10" db="EMBL/GenBank/DDBJ databases">
        <authorList>
            <person name="Roach M.J.R."/>
        </authorList>
    </citation>
    <scope>NUCLEOTIDE SEQUENCE</scope>
    <source>
        <strain evidence="1">CBS 1945</strain>
    </source>
</reference>
<sequence>MSDITWKDAVLRRWYYQDFSPICISSLPGRGYYELARVRCLKDKEINYLIDTIIRKAKTKMTLKLIEAMFDESEDSWMYIPELIRIRNHLQVGNLNLHRSDCLYARTFRKAKEDNLRVRLASLNRVYVASVLLEAIQLKALFKLFVRVLYMKIPSSEVERLLVHLNLLDSNYFELLHCREVVLERAVQYYCCREKEHLTQNENTKLITEALMDTLHNGQNVSFARDTEDTKLDFEDLLILRNYGCDSKLASFNAYAMVQEIGRRLEVSIPINHMCINPTSDADHLLMVYSDHQFNAKPISRFPAIYRQIEKPCKYLEYVLNFMFGADFDRTIFRSRGIWHPQSTSCEGECGHGVTENVVGTSFVRDSTQRIVQLFLQFITLKRIAALQSLVEYISKKRTPILLMMLRSVLRGFQGKENYHEEIAYIDEKLNDTCQLALDVDIKFAFGTTYDRSLWDDNVPHGLHVGDVIFSYKQEAGVIVAYREENKSKSFLCLMSKSFLQVVNARDICVREFTDELVLEFAEYDQLGEFFSGFDWIARRFVV</sequence>
<evidence type="ECO:0000313" key="1">
    <source>
        <dbReference type="EMBL" id="QPG76044.1"/>
    </source>
</evidence>
<gene>
    <name evidence="1" type="ORF">FOA43_003430</name>
</gene>
<dbReference type="EMBL" id="CP064815">
    <property type="protein sequence ID" value="QPG76044.1"/>
    <property type="molecule type" value="Genomic_DNA"/>
</dbReference>
<dbReference type="OrthoDB" id="3987417at2759"/>
<evidence type="ECO:0000313" key="2">
    <source>
        <dbReference type="Proteomes" id="UP000662931"/>
    </source>
</evidence>
<dbReference type="AlphaFoldDB" id="A0A875SAQ5"/>
<dbReference type="GeneID" id="62196830"/>
<accession>A0A875SAQ5</accession>
<dbReference type="Proteomes" id="UP000662931">
    <property type="component" value="Chromosome 4"/>
</dbReference>
<organism evidence="1 2">
    <name type="scientific">Eeniella nana</name>
    <name type="common">Yeast</name>
    <name type="synonym">Brettanomyces nanus</name>
    <dbReference type="NCBI Taxonomy" id="13502"/>
    <lineage>
        <taxon>Eukaryota</taxon>
        <taxon>Fungi</taxon>
        <taxon>Dikarya</taxon>
        <taxon>Ascomycota</taxon>
        <taxon>Saccharomycotina</taxon>
        <taxon>Pichiomycetes</taxon>
        <taxon>Pichiales</taxon>
        <taxon>Pichiaceae</taxon>
        <taxon>Brettanomyces</taxon>
    </lineage>
</organism>
<dbReference type="RefSeq" id="XP_038779609.1">
    <property type="nucleotide sequence ID" value="XM_038923681.1"/>
</dbReference>
<protein>
    <submittedName>
        <fullName evidence="1">Uncharacterized protein</fullName>
    </submittedName>
</protein>
<keyword evidence="2" id="KW-1185">Reference proteome</keyword>
<dbReference type="KEGG" id="bnn:FOA43_003430"/>